<dbReference type="EMBL" id="CAJSLV010000134">
    <property type="protein sequence ID" value="CAG6399525.1"/>
    <property type="molecule type" value="Genomic_DNA"/>
</dbReference>
<evidence type="ECO:0000313" key="2">
    <source>
        <dbReference type="EMBL" id="CAG6399525.1"/>
    </source>
</evidence>
<feature type="compositionally biased region" description="Basic residues" evidence="1">
    <location>
        <begin position="50"/>
        <end position="61"/>
    </location>
</feature>
<protein>
    <submittedName>
        <fullName evidence="2">Uncharacterized protein</fullName>
    </submittedName>
</protein>
<proteinExistence type="predicted"/>
<name>A0A9W4DXT1_9ACTN</name>
<comment type="caution">
    <text evidence="2">The sequence shown here is derived from an EMBL/GenBank/DDBJ whole genome shotgun (WGS) entry which is preliminary data.</text>
</comment>
<gene>
    <name evidence="2" type="ORF">SCOCK_980003</name>
</gene>
<accession>A0A9W4DXT1</accession>
<evidence type="ECO:0000256" key="1">
    <source>
        <dbReference type="SAM" id="MobiDB-lite"/>
    </source>
</evidence>
<sequence>MILSASPGLSEVRLPKRPGHPTARPEAVSVICVRPTQQLTARYKPFMPRRPGRPLRRRPYRPQKQATSGRRCGRPTAKGAPCKLQSTEYGACRHHTTAADRSRVIEQKQKQWAAMRQHQDQLAKRTRWGMAAALVVVLAVIALQGWSRWRGSQADAACEAPQHSYQAARHRADLVRVPLVGDPILARLPNDSYVPEATDEGQIMAAYSERRQLFGTVAGVVLKHAGCFGSDVVAMAHNVLATPETITSVQMPSPPHCADNWPSTSIGKQGACSHHGGVVYSMFAILHFE</sequence>
<reference evidence="2" key="1">
    <citation type="submission" date="2021-05" db="EMBL/GenBank/DDBJ databases">
        <authorList>
            <person name="Arsene-Ploetze F."/>
        </authorList>
    </citation>
    <scope>NUCLEOTIDE SEQUENCE</scope>
    <source>
        <strain evidence="2">DSM 42138</strain>
    </source>
</reference>
<evidence type="ECO:0000313" key="3">
    <source>
        <dbReference type="Proteomes" id="UP001152519"/>
    </source>
</evidence>
<dbReference type="Proteomes" id="UP001152519">
    <property type="component" value="Unassembled WGS sequence"/>
</dbReference>
<feature type="region of interest" description="Disordered" evidence="1">
    <location>
        <begin position="45"/>
        <end position="79"/>
    </location>
</feature>
<dbReference type="AlphaFoldDB" id="A0A9W4DXT1"/>
<feature type="region of interest" description="Disordered" evidence="1">
    <location>
        <begin position="1"/>
        <end position="25"/>
    </location>
</feature>
<organism evidence="2 3">
    <name type="scientific">Actinacidiphila cocklensis</name>
    <dbReference type="NCBI Taxonomy" id="887465"/>
    <lineage>
        <taxon>Bacteria</taxon>
        <taxon>Bacillati</taxon>
        <taxon>Actinomycetota</taxon>
        <taxon>Actinomycetes</taxon>
        <taxon>Kitasatosporales</taxon>
        <taxon>Streptomycetaceae</taxon>
        <taxon>Actinacidiphila</taxon>
    </lineage>
</organism>
<keyword evidence="3" id="KW-1185">Reference proteome</keyword>